<keyword evidence="3" id="KW-1185">Reference proteome</keyword>
<evidence type="ECO:0000313" key="3">
    <source>
        <dbReference type="Proteomes" id="UP000283077"/>
    </source>
</evidence>
<sequence length="327" mass="36480">MLWLRHNVHSMLSAVVVNFECYRPLRMTELIHEKCRDRVNVTSVNGIFPQVYPCLYREQQQSFPVLLVLACLCLMTGASAQTSATAAATAPVLRAVVSETNPVPYAMFSPEGKLMGGISKSLIDKIGQLNQMPVLYLDVPRARVEGWLISNQADVGCFLSPDWVSRPQDLAWVGPLFHSSQLVVRRSDSKPVAQLSDMYHQRIGTIRGFVYPELEQAFAERLLIRDDAHSLESNLTRLAQGRLDAVMAVDLSLGYVMSKRKFEVALSFDPLWTKPPAIFCAISLDSPLRPALLQSFEQLQQSGYIQQLLQQYQPTMPAATAETPAAN</sequence>
<evidence type="ECO:0000313" key="2">
    <source>
        <dbReference type="EMBL" id="RVU41200.1"/>
    </source>
</evidence>
<dbReference type="OrthoDB" id="8771774at2"/>
<comment type="caution">
    <text evidence="2">The sequence shown here is derived from an EMBL/GenBank/DDBJ whole genome shotgun (WGS) entry which is preliminary data.</text>
</comment>
<comment type="similarity">
    <text evidence="1">Belongs to the bacterial solute-binding protein 3 family.</text>
</comment>
<name>A0A437R346_9GAMM</name>
<reference evidence="2 3" key="1">
    <citation type="submission" date="2019-01" db="EMBL/GenBank/DDBJ databases">
        <authorList>
            <person name="Chen W.-M."/>
        </authorList>
    </citation>
    <scope>NUCLEOTIDE SEQUENCE [LARGE SCALE GENOMIC DNA]</scope>
    <source>
        <strain evidence="2 3">KYPC3</strain>
    </source>
</reference>
<organism evidence="2 3">
    <name type="scientific">Rheinheimera riviphila</name>
    <dbReference type="NCBI Taxonomy" id="1834037"/>
    <lineage>
        <taxon>Bacteria</taxon>
        <taxon>Pseudomonadati</taxon>
        <taxon>Pseudomonadota</taxon>
        <taxon>Gammaproteobacteria</taxon>
        <taxon>Chromatiales</taxon>
        <taxon>Chromatiaceae</taxon>
        <taxon>Rheinheimera</taxon>
    </lineage>
</organism>
<dbReference type="PANTHER" id="PTHR35936:SF6">
    <property type="entry name" value="AMINO ACID ABC TRANSPORTER SUBSTRATE-BINDING PAAT FAMILY PROTEIN"/>
    <property type="match status" value="1"/>
</dbReference>
<protein>
    <submittedName>
        <fullName evidence="2">Transporter substrate-binding domain-containing protein</fullName>
    </submittedName>
</protein>
<proteinExistence type="inferred from homology"/>
<gene>
    <name evidence="2" type="ORF">EOE67_03090</name>
</gene>
<dbReference type="Gene3D" id="3.40.190.10">
    <property type="entry name" value="Periplasmic binding protein-like II"/>
    <property type="match status" value="2"/>
</dbReference>
<dbReference type="EMBL" id="SACS01000002">
    <property type="protein sequence ID" value="RVU41200.1"/>
    <property type="molecule type" value="Genomic_DNA"/>
</dbReference>
<evidence type="ECO:0000256" key="1">
    <source>
        <dbReference type="ARBA" id="ARBA00010333"/>
    </source>
</evidence>
<dbReference type="SUPFAM" id="SSF53850">
    <property type="entry name" value="Periplasmic binding protein-like II"/>
    <property type="match status" value="1"/>
</dbReference>
<accession>A0A437R346</accession>
<dbReference type="Proteomes" id="UP000283077">
    <property type="component" value="Unassembled WGS sequence"/>
</dbReference>
<dbReference type="AlphaFoldDB" id="A0A437R346"/>
<dbReference type="PANTHER" id="PTHR35936">
    <property type="entry name" value="MEMBRANE-BOUND LYTIC MUREIN TRANSGLYCOSYLASE F"/>
    <property type="match status" value="1"/>
</dbReference>